<reference evidence="16" key="2">
    <citation type="submission" date="2025-09" db="UniProtKB">
        <authorList>
            <consortium name="Ensembl"/>
        </authorList>
    </citation>
    <scope>IDENTIFICATION</scope>
</reference>
<protein>
    <recommendedName>
        <fullName evidence="11">Cytokine receptor-like factor 2</fullName>
    </recommendedName>
    <alternativeName>
        <fullName evidence="12">Thymic stromal lymphopoietin protein receptor</fullName>
    </alternativeName>
</protein>
<dbReference type="AlphaFoldDB" id="A0A8D0L3B8"/>
<dbReference type="InterPro" id="IPR050676">
    <property type="entry name" value="IL-12"/>
</dbReference>
<keyword evidence="17" id="KW-1185">Reference proteome</keyword>
<feature type="transmembrane region" description="Helical" evidence="13">
    <location>
        <begin position="211"/>
        <end position="231"/>
    </location>
</feature>
<evidence type="ECO:0000259" key="14">
    <source>
        <dbReference type="Pfam" id="PF21604"/>
    </source>
</evidence>
<evidence type="ECO:0000256" key="2">
    <source>
        <dbReference type="ARBA" id="ARBA00008159"/>
    </source>
</evidence>
<evidence type="ECO:0000256" key="6">
    <source>
        <dbReference type="ARBA" id="ARBA00023136"/>
    </source>
</evidence>
<dbReference type="SUPFAM" id="SSF49265">
    <property type="entry name" value="Fibronectin type III"/>
    <property type="match status" value="2"/>
</dbReference>
<comment type="subcellular location">
    <subcellularLocation>
        <location evidence="1">Membrane</location>
        <topology evidence="1">Single-pass type I membrane protein</topology>
    </subcellularLocation>
</comment>
<dbReference type="InterPro" id="IPR048651">
    <property type="entry name" value="CRLF2-like_D1"/>
</dbReference>
<evidence type="ECO:0000256" key="8">
    <source>
        <dbReference type="ARBA" id="ARBA00023170"/>
    </source>
</evidence>
<feature type="domain" description="Cytokine receptor-like factor 2-like D2" evidence="15">
    <location>
        <begin position="102"/>
        <end position="194"/>
    </location>
</feature>
<reference evidence="16" key="1">
    <citation type="submission" date="2025-08" db="UniProtKB">
        <authorList>
            <consortium name="Ensembl"/>
        </authorList>
    </citation>
    <scope>IDENTIFICATION</scope>
</reference>
<evidence type="ECO:0000256" key="13">
    <source>
        <dbReference type="SAM" id="Phobius"/>
    </source>
</evidence>
<keyword evidence="8" id="KW-0675">Receptor</keyword>
<evidence type="ECO:0000256" key="12">
    <source>
        <dbReference type="ARBA" id="ARBA00077227"/>
    </source>
</evidence>
<dbReference type="PANTHER" id="PTHR48485:SF4">
    <property type="entry name" value="INTERLEUKIN-12 SUBUNIT BETA"/>
    <property type="match status" value="1"/>
</dbReference>
<keyword evidence="9" id="KW-0325">Glycoprotein</keyword>
<keyword evidence="3 13" id="KW-0812">Transmembrane</keyword>
<dbReference type="Pfam" id="PF21605">
    <property type="entry name" value="CRLF2-like_D2"/>
    <property type="match status" value="1"/>
</dbReference>
<comment type="function">
    <text evidence="10">Receptor for thymic stromal lymphopoietin (TSLP). Forms a functional complex with TSLP and IL7R which is capable of stimulating cell proliferation through activation of STAT3 and STAT5. Also activates JAK2. Implicated in the development of the hematopoietic system.</text>
</comment>
<evidence type="ECO:0000256" key="4">
    <source>
        <dbReference type="ARBA" id="ARBA00022729"/>
    </source>
</evidence>
<sequence>MNQTYAKVLDKRITAINLNGELMNISWSAREHFPNRSVTFLYKFGNNNPEWTPCPHYLLDQGYNTGFLFKAQVQTLFLSIKDKNGSEELLNTAFIPGFYVKPNPPENVTFQWKNGTVAVYLSAKQAGCLDLEVQYISKFDKDWQQKKLKCCKVEVQGFYPMKCYSFRVRLERRTNCNIFPSPSEWGAMTFWKNGKSVGSCIEEENINNNNIILISVMAVLFVIFLLLVSVCKL</sequence>
<dbReference type="InterPro" id="IPR036116">
    <property type="entry name" value="FN3_sf"/>
</dbReference>
<accession>A0A8D0L3B8</accession>
<evidence type="ECO:0000313" key="17">
    <source>
        <dbReference type="Proteomes" id="UP000694392"/>
    </source>
</evidence>
<keyword evidence="4" id="KW-0732">Signal</keyword>
<dbReference type="FunFam" id="2.60.40.10:FF:001547">
    <property type="entry name" value="Cytokine receptor-like factor 2"/>
    <property type="match status" value="1"/>
</dbReference>
<dbReference type="GeneTree" id="ENSGT00510000049974"/>
<evidence type="ECO:0000256" key="1">
    <source>
        <dbReference type="ARBA" id="ARBA00004479"/>
    </source>
</evidence>
<evidence type="ECO:0000256" key="11">
    <source>
        <dbReference type="ARBA" id="ARBA00068087"/>
    </source>
</evidence>
<dbReference type="Pfam" id="PF21604">
    <property type="entry name" value="CRLF2_D1"/>
    <property type="match status" value="1"/>
</dbReference>
<dbReference type="Proteomes" id="UP000694392">
    <property type="component" value="Unplaced"/>
</dbReference>
<keyword evidence="7" id="KW-1015">Disulfide bond</keyword>
<dbReference type="InterPro" id="IPR048648">
    <property type="entry name" value="CRLF2-like_D2"/>
</dbReference>
<keyword evidence="5 13" id="KW-1133">Transmembrane helix</keyword>
<name>A0A8D0L3B8_SPHPU</name>
<dbReference type="Gene3D" id="2.60.40.10">
    <property type="entry name" value="Immunoglobulins"/>
    <property type="match status" value="2"/>
</dbReference>
<feature type="domain" description="Cytokine receptor-like factor 2-like D1" evidence="14">
    <location>
        <begin position="17"/>
        <end position="68"/>
    </location>
</feature>
<dbReference type="Ensembl" id="ENSSPUT00000004782.1">
    <property type="protein sequence ID" value="ENSSPUP00000004503.1"/>
    <property type="gene ID" value="ENSSPUG00000003483.1"/>
</dbReference>
<evidence type="ECO:0000256" key="5">
    <source>
        <dbReference type="ARBA" id="ARBA00022989"/>
    </source>
</evidence>
<proteinExistence type="inferred from homology"/>
<evidence type="ECO:0000313" key="16">
    <source>
        <dbReference type="Ensembl" id="ENSSPUP00000004503.1"/>
    </source>
</evidence>
<evidence type="ECO:0000259" key="15">
    <source>
        <dbReference type="Pfam" id="PF21605"/>
    </source>
</evidence>
<evidence type="ECO:0000256" key="7">
    <source>
        <dbReference type="ARBA" id="ARBA00023157"/>
    </source>
</evidence>
<evidence type="ECO:0000256" key="10">
    <source>
        <dbReference type="ARBA" id="ARBA00058201"/>
    </source>
</evidence>
<evidence type="ECO:0000256" key="9">
    <source>
        <dbReference type="ARBA" id="ARBA00023180"/>
    </source>
</evidence>
<keyword evidence="6 13" id="KW-0472">Membrane</keyword>
<comment type="similarity">
    <text evidence="2">Belongs to the type I cytokine receptor family. Type 5 subfamily.</text>
</comment>
<dbReference type="GO" id="GO:0016020">
    <property type="term" value="C:membrane"/>
    <property type="evidence" value="ECO:0007669"/>
    <property type="project" value="UniProtKB-SubCell"/>
</dbReference>
<dbReference type="PANTHER" id="PTHR48485">
    <property type="entry name" value="INTERLEUKIN-12 SUBUNIT BETA-RELATED"/>
    <property type="match status" value="1"/>
</dbReference>
<organism evidence="16 17">
    <name type="scientific">Sphenodon punctatus</name>
    <name type="common">Tuatara</name>
    <name type="synonym">Hatteria punctata</name>
    <dbReference type="NCBI Taxonomy" id="8508"/>
    <lineage>
        <taxon>Eukaryota</taxon>
        <taxon>Metazoa</taxon>
        <taxon>Chordata</taxon>
        <taxon>Craniata</taxon>
        <taxon>Vertebrata</taxon>
        <taxon>Euteleostomi</taxon>
        <taxon>Lepidosauria</taxon>
        <taxon>Sphenodontia</taxon>
        <taxon>Sphenodontidae</taxon>
        <taxon>Sphenodon</taxon>
    </lineage>
</organism>
<evidence type="ECO:0000256" key="3">
    <source>
        <dbReference type="ARBA" id="ARBA00022692"/>
    </source>
</evidence>
<dbReference type="OMA" id="TNTICNI"/>
<dbReference type="InterPro" id="IPR013783">
    <property type="entry name" value="Ig-like_fold"/>
</dbReference>